<evidence type="ECO:0000259" key="2">
    <source>
        <dbReference type="Pfam" id="PF13439"/>
    </source>
</evidence>
<reference evidence="3" key="2">
    <citation type="submission" date="2021-08" db="EMBL/GenBank/DDBJ databases">
        <authorList>
            <person name="Dalcin Martins P."/>
        </authorList>
    </citation>
    <scope>NUCLEOTIDE SEQUENCE</scope>
    <source>
        <strain evidence="3">MAG_39</strain>
    </source>
</reference>
<reference evidence="3" key="1">
    <citation type="journal article" date="2021" name="bioRxiv">
        <title>Unraveling nitrogen, sulfur and carbon metabolic pathways and microbial community transcriptional responses to substrate deprivation and toxicity stresses in a bioreactor mimicking anoxic brackish coastal sediment conditions.</title>
        <authorList>
            <person name="Martins P.D."/>
            <person name="Echeveste M.J."/>
            <person name="Arshad A."/>
            <person name="Kurth J."/>
            <person name="Ouboter H."/>
            <person name="Jetten M.S.M."/>
            <person name="Welte C.U."/>
        </authorList>
    </citation>
    <scope>NUCLEOTIDE SEQUENCE</scope>
    <source>
        <strain evidence="3">MAG_39</strain>
    </source>
</reference>
<organism evidence="3 4">
    <name type="scientific">Candidatus Nitrobium versatile</name>
    <dbReference type="NCBI Taxonomy" id="2884831"/>
    <lineage>
        <taxon>Bacteria</taxon>
        <taxon>Pseudomonadati</taxon>
        <taxon>Nitrospirota</taxon>
        <taxon>Nitrospiria</taxon>
        <taxon>Nitrospirales</taxon>
        <taxon>Nitrospiraceae</taxon>
        <taxon>Candidatus Nitrobium</taxon>
    </lineage>
</organism>
<dbReference type="GO" id="GO:0016757">
    <property type="term" value="F:glycosyltransferase activity"/>
    <property type="evidence" value="ECO:0007669"/>
    <property type="project" value="InterPro"/>
</dbReference>
<evidence type="ECO:0000259" key="1">
    <source>
        <dbReference type="Pfam" id="PF00534"/>
    </source>
</evidence>
<dbReference type="Pfam" id="PF13439">
    <property type="entry name" value="Glyco_transf_4"/>
    <property type="match status" value="1"/>
</dbReference>
<protein>
    <submittedName>
        <fullName evidence="3">Glycosyltransferase family 4 protein</fullName>
    </submittedName>
</protein>
<name>A0A953LX82_9BACT</name>
<evidence type="ECO:0000313" key="3">
    <source>
        <dbReference type="EMBL" id="MBZ0156706.1"/>
    </source>
</evidence>
<gene>
    <name evidence="3" type="ORF">K8I29_10930</name>
</gene>
<sequence>MRVAYLLDVFPLVSETFVVNEILELRRQGAEVSLFALRRPQESVVSERASELKEEAVYWDPQYDIISRKMLNALPVFFRRPVQYVKGLKYAKKFDAAFLYNYKRIALFARFLLQRKVQHIHAHFASTAAELSLCLSLMTGMPFSFTTHGYDVFFSPHRFYRTMGEHAKFVVAVSEFNREYLAERYRVPKEKIRVVRCGIDTDLFRPHRTAAEKDIDVVTVARLHPVKGLPYLVRACRTLKEKRREVRCAVIGEGRERESLQRMIREEGVGENIALLGNRSPEEVVQYLSRSKVFVLPSTSEAMPVSLMEALACTVPVVATRVRGIPELVEEGVNGYLVKPRHSRLLAEKISLLLENDELRERMGRAGRERVVRDFNLKTETGKLRELFEK</sequence>
<dbReference type="Gene3D" id="3.40.50.2000">
    <property type="entry name" value="Glycogen Phosphorylase B"/>
    <property type="match status" value="2"/>
</dbReference>
<dbReference type="Proteomes" id="UP000705867">
    <property type="component" value="Unassembled WGS sequence"/>
</dbReference>
<dbReference type="InterPro" id="IPR001296">
    <property type="entry name" value="Glyco_trans_1"/>
</dbReference>
<dbReference type="PANTHER" id="PTHR12526">
    <property type="entry name" value="GLYCOSYLTRANSFERASE"/>
    <property type="match status" value="1"/>
</dbReference>
<dbReference type="EMBL" id="JAIOIV010000084">
    <property type="protein sequence ID" value="MBZ0156706.1"/>
    <property type="molecule type" value="Genomic_DNA"/>
</dbReference>
<dbReference type="SUPFAM" id="SSF53756">
    <property type="entry name" value="UDP-Glycosyltransferase/glycogen phosphorylase"/>
    <property type="match status" value="1"/>
</dbReference>
<dbReference type="PANTHER" id="PTHR12526:SF630">
    <property type="entry name" value="GLYCOSYLTRANSFERASE"/>
    <property type="match status" value="1"/>
</dbReference>
<feature type="domain" description="Glycosyltransferase subfamily 4-like N-terminal" evidence="2">
    <location>
        <begin position="15"/>
        <end position="202"/>
    </location>
</feature>
<dbReference type="Pfam" id="PF00534">
    <property type="entry name" value="Glycos_transf_1"/>
    <property type="match status" value="1"/>
</dbReference>
<comment type="caution">
    <text evidence="3">The sequence shown here is derived from an EMBL/GenBank/DDBJ whole genome shotgun (WGS) entry which is preliminary data.</text>
</comment>
<dbReference type="AlphaFoldDB" id="A0A953LX82"/>
<accession>A0A953LX82</accession>
<dbReference type="InterPro" id="IPR028098">
    <property type="entry name" value="Glyco_trans_4-like_N"/>
</dbReference>
<proteinExistence type="predicted"/>
<feature type="domain" description="Glycosyl transferase family 1" evidence="1">
    <location>
        <begin position="204"/>
        <end position="370"/>
    </location>
</feature>
<dbReference type="CDD" id="cd03801">
    <property type="entry name" value="GT4_PimA-like"/>
    <property type="match status" value="1"/>
</dbReference>
<evidence type="ECO:0000313" key="4">
    <source>
        <dbReference type="Proteomes" id="UP000705867"/>
    </source>
</evidence>